<accession>A0A6A7AEX9</accession>
<name>A0A6A7AEX9_9PLEO</name>
<dbReference type="OrthoDB" id="66881at2759"/>
<proteinExistence type="predicted"/>
<reference evidence="6" key="1">
    <citation type="journal article" date="2020" name="Stud. Mycol.">
        <title>101 Dothideomycetes genomes: a test case for predicting lifestyles and emergence of pathogens.</title>
        <authorList>
            <person name="Haridas S."/>
            <person name="Albert R."/>
            <person name="Binder M."/>
            <person name="Bloem J."/>
            <person name="Labutti K."/>
            <person name="Salamov A."/>
            <person name="Andreopoulos B."/>
            <person name="Baker S."/>
            <person name="Barry K."/>
            <person name="Bills G."/>
            <person name="Bluhm B."/>
            <person name="Cannon C."/>
            <person name="Castanera R."/>
            <person name="Culley D."/>
            <person name="Daum C."/>
            <person name="Ezra D."/>
            <person name="Gonzalez J."/>
            <person name="Henrissat B."/>
            <person name="Kuo A."/>
            <person name="Liang C."/>
            <person name="Lipzen A."/>
            <person name="Lutzoni F."/>
            <person name="Magnuson J."/>
            <person name="Mondo S."/>
            <person name="Nolan M."/>
            <person name="Ohm R."/>
            <person name="Pangilinan J."/>
            <person name="Park H.-J."/>
            <person name="Ramirez L."/>
            <person name="Alfaro M."/>
            <person name="Sun H."/>
            <person name="Tritt A."/>
            <person name="Yoshinaga Y."/>
            <person name="Zwiers L.-H."/>
            <person name="Turgeon B."/>
            <person name="Goodwin S."/>
            <person name="Spatafora J."/>
            <person name="Crous P."/>
            <person name="Grigoriev I."/>
        </authorList>
    </citation>
    <scope>NUCLEOTIDE SEQUENCE</scope>
    <source>
        <strain evidence="6">CBS 113818</strain>
    </source>
</reference>
<dbReference type="InterPro" id="IPR036188">
    <property type="entry name" value="FAD/NAD-bd_sf"/>
</dbReference>
<keyword evidence="1" id="KW-0285">Flavoprotein</keyword>
<dbReference type="InterPro" id="IPR045632">
    <property type="entry name" value="DUF6314"/>
</dbReference>
<feature type="domain" description="DUF6314" evidence="5">
    <location>
        <begin position="579"/>
        <end position="736"/>
    </location>
</feature>
<dbReference type="PRINTS" id="PR00419">
    <property type="entry name" value="ADXRDTASE"/>
</dbReference>
<evidence type="ECO:0000313" key="6">
    <source>
        <dbReference type="EMBL" id="KAF2831870.1"/>
    </source>
</evidence>
<dbReference type="EMBL" id="MU006217">
    <property type="protein sequence ID" value="KAF2831870.1"/>
    <property type="molecule type" value="Genomic_DNA"/>
</dbReference>
<evidence type="ECO:0000313" key="7">
    <source>
        <dbReference type="Proteomes" id="UP000799424"/>
    </source>
</evidence>
<dbReference type="Gene3D" id="3.50.50.60">
    <property type="entry name" value="FAD/NAD(P)-binding domain"/>
    <property type="match status" value="2"/>
</dbReference>
<organism evidence="6 7">
    <name type="scientific">Ophiobolus disseminans</name>
    <dbReference type="NCBI Taxonomy" id="1469910"/>
    <lineage>
        <taxon>Eukaryota</taxon>
        <taxon>Fungi</taxon>
        <taxon>Dikarya</taxon>
        <taxon>Ascomycota</taxon>
        <taxon>Pezizomycotina</taxon>
        <taxon>Dothideomycetes</taxon>
        <taxon>Pleosporomycetidae</taxon>
        <taxon>Pleosporales</taxon>
        <taxon>Pleosporineae</taxon>
        <taxon>Phaeosphaeriaceae</taxon>
        <taxon>Ophiobolus</taxon>
    </lineage>
</organism>
<sequence length="742" mass="82022">MKSVCIVGAGPAGLVAAKTLLQTGGYHISIYEAAERVGGMWRGRRGQYGDKCSPEMRTNLSRFTVAFSDLAWSSVDSWQTNSGVALNTKPPMFPKAWQVGQYLEAYARKFGVDANVEYNTRVTKAKILGNLEQWEITCVNSATKQTSLHTFDYLIVASGFFGQPMSSFDPSPTGQSTSIMHSSKFREVSALTEKPGKIVVIGGGISGSEAAAQAASQISSARHSPGKTKPAHSGSTIYHVVNRPFYCLPRYLPQEPSLPDGNPNPAPDFLPLDLAMYNLSRRGKGEISASINTVPPDKTMKGHEFMRSVIGGDQNTIGRPELVYTPEQTQHPGYTGITDTYMEFVRSGLIVPVQGWAEKVQAGANDSGFSITVNSRQPWASPDSHEGITITEVTGIVEATGYETSLGYLDESVKELLDYDPTCPRIPFLLSRGSVFAKAIPTIAFVGFYEGPYWGVMEMQARLVADTWSENSTRKRDEYHHHQIEAEQMRIAIRTKSLQVPQFWMMDYVGIIEEFARLTNTTRNDSSFGGQTGPAFPSRYTRSSTKDESAAAAFKEVTDIIQAPPHSAQFVAPAVFRGLQGSWLLSRRIASRTSTPGGTFSGTAHFHPRTPAAPSYAAEYLYIEEGTFAMDTGLCFPASRRYIYRYNETSDKITSWFAAEDNESTGALFNTWDIYHPSVEGFEGGWRARGLHWCDPDTYKNDCEFTFRGAALERFGITFEVSGPSKDYSHKSWFERPVAEYK</sequence>
<feature type="domain" description="FAD/NAD(P)-binding" evidence="4">
    <location>
        <begin position="3"/>
        <end position="216"/>
    </location>
</feature>
<dbReference type="InterPro" id="IPR050346">
    <property type="entry name" value="FMO-like"/>
</dbReference>
<evidence type="ECO:0000256" key="2">
    <source>
        <dbReference type="ARBA" id="ARBA00022827"/>
    </source>
</evidence>
<evidence type="ECO:0000259" key="5">
    <source>
        <dbReference type="Pfam" id="PF19834"/>
    </source>
</evidence>
<dbReference type="Proteomes" id="UP000799424">
    <property type="component" value="Unassembled WGS sequence"/>
</dbReference>
<keyword evidence="2" id="KW-0274">FAD</keyword>
<evidence type="ECO:0000256" key="3">
    <source>
        <dbReference type="ARBA" id="ARBA00023002"/>
    </source>
</evidence>
<dbReference type="Pfam" id="PF19834">
    <property type="entry name" value="DUF6314"/>
    <property type="match status" value="1"/>
</dbReference>
<dbReference type="AlphaFoldDB" id="A0A6A7AEX9"/>
<evidence type="ECO:0000259" key="4">
    <source>
        <dbReference type="Pfam" id="PF07992"/>
    </source>
</evidence>
<evidence type="ECO:0000256" key="1">
    <source>
        <dbReference type="ARBA" id="ARBA00022630"/>
    </source>
</evidence>
<keyword evidence="3" id="KW-0560">Oxidoreductase</keyword>
<protein>
    <submittedName>
        <fullName evidence="6">Uncharacterized protein</fullName>
    </submittedName>
</protein>
<dbReference type="GO" id="GO:0016491">
    <property type="term" value="F:oxidoreductase activity"/>
    <property type="evidence" value="ECO:0007669"/>
    <property type="project" value="UniProtKB-KW"/>
</dbReference>
<dbReference type="InterPro" id="IPR023753">
    <property type="entry name" value="FAD/NAD-binding_dom"/>
</dbReference>
<dbReference type="Pfam" id="PF07992">
    <property type="entry name" value="Pyr_redox_2"/>
    <property type="match status" value="1"/>
</dbReference>
<gene>
    <name evidence="6" type="ORF">CC86DRAFT_82469</name>
</gene>
<dbReference type="PANTHER" id="PTHR23023">
    <property type="entry name" value="DIMETHYLANILINE MONOOXYGENASE"/>
    <property type="match status" value="1"/>
</dbReference>
<dbReference type="SUPFAM" id="SSF51905">
    <property type="entry name" value="FAD/NAD(P)-binding domain"/>
    <property type="match status" value="1"/>
</dbReference>
<keyword evidence="7" id="KW-1185">Reference proteome</keyword>